<evidence type="ECO:0000313" key="9">
    <source>
        <dbReference type="RefSeq" id="XP_046590074.1"/>
    </source>
</evidence>
<comment type="similarity">
    <text evidence="6">Belongs to the SPT3 family.</text>
</comment>
<organism evidence="7 8">
    <name type="scientific">Neodiprion lecontei</name>
    <name type="common">Redheaded pine sawfly</name>
    <dbReference type="NCBI Taxonomy" id="441921"/>
    <lineage>
        <taxon>Eukaryota</taxon>
        <taxon>Metazoa</taxon>
        <taxon>Ecdysozoa</taxon>
        <taxon>Arthropoda</taxon>
        <taxon>Hexapoda</taxon>
        <taxon>Insecta</taxon>
        <taxon>Pterygota</taxon>
        <taxon>Neoptera</taxon>
        <taxon>Endopterygota</taxon>
        <taxon>Hymenoptera</taxon>
        <taxon>Tenthredinoidea</taxon>
        <taxon>Diprionidae</taxon>
        <taxon>Diprioninae</taxon>
        <taxon>Neodiprion</taxon>
    </lineage>
</organism>
<evidence type="ECO:0000256" key="6">
    <source>
        <dbReference type="ARBA" id="ARBA00061274"/>
    </source>
</evidence>
<evidence type="ECO:0000256" key="1">
    <source>
        <dbReference type="ARBA" id="ARBA00004123"/>
    </source>
</evidence>
<dbReference type="FunFam" id="1.10.20.10:FF:000023">
    <property type="entry name" value="transcription initiation protein SPT3 homolog"/>
    <property type="match status" value="1"/>
</dbReference>
<dbReference type="FunCoup" id="A0A6J0BZK4">
    <property type="interactions" value="344"/>
</dbReference>
<dbReference type="PANTHER" id="PTHR11380:SF16">
    <property type="entry name" value="TRANSCRIPTION INITIATION PROTEIN SPT3 HOMOLOG"/>
    <property type="match status" value="1"/>
</dbReference>
<dbReference type="InterPro" id="IPR009072">
    <property type="entry name" value="Histone-fold"/>
</dbReference>
<dbReference type="KEGG" id="nlo:107224751"/>
<proteinExistence type="inferred from homology"/>
<dbReference type="RefSeq" id="XP_046590074.1">
    <property type="nucleotide sequence ID" value="XM_046734118.1"/>
</dbReference>
<dbReference type="GO" id="GO:0003713">
    <property type="term" value="F:transcription coactivator activity"/>
    <property type="evidence" value="ECO:0007669"/>
    <property type="project" value="TreeGrafter"/>
</dbReference>
<evidence type="ECO:0000313" key="8">
    <source>
        <dbReference type="RefSeq" id="XP_015520416.1"/>
    </source>
</evidence>
<keyword evidence="3" id="KW-0010">Activator</keyword>
<comment type="subcellular location">
    <subcellularLocation>
        <location evidence="1">Nucleus</location>
    </subcellularLocation>
</comment>
<keyword evidence="7" id="KW-1185">Reference proteome</keyword>
<keyword evidence="4" id="KW-0804">Transcription</keyword>
<keyword evidence="5" id="KW-0539">Nucleus</keyword>
<accession>A0A6J0BZK4</accession>
<dbReference type="CTD" id="41461"/>
<dbReference type="RefSeq" id="XP_015520416.1">
    <property type="nucleotide sequence ID" value="XM_015664930.1"/>
</dbReference>
<sequence length="304" mass="35442">MTSVPDVKNEPINYTAEIRQMMHGFGDSSAPLLESAKIIEDVVLHQMRAIVYRACEVADRRGNRIITPEDFIFLMRKDKVKVQRLLKYLEVKELRAIMHKTVQPESMGNFFEADGGEVLTKRKRPYHDFIQLIDNTGELLENRSTFDIVKQNRLIRAEMVTRKMDEIQYVEYSKARHASFTNNKQRHKFSDWVCPDDDVKISKQGYQILSYLAYETVAQIIDLALVVRQDQSKIHGDAIERLKLNHCNPYTYKPYQHNMGVVIKPISPSEINEALRRYWSPQLDITGPFYRSSLRPLHPKLLAC</sequence>
<dbReference type="Gene3D" id="1.10.20.10">
    <property type="entry name" value="Histone, subunit A"/>
    <property type="match status" value="1"/>
</dbReference>
<dbReference type="Proteomes" id="UP000829291">
    <property type="component" value="Chromosome 3"/>
</dbReference>
<dbReference type="PANTHER" id="PTHR11380">
    <property type="entry name" value="TRANSCRIPTION INITIATION FACTOR TFIID/SUPT3-RELATED"/>
    <property type="match status" value="1"/>
</dbReference>
<dbReference type="GeneID" id="107224751"/>
<reference evidence="8" key="1">
    <citation type="submission" date="2025-04" db="UniProtKB">
        <authorList>
            <consortium name="RefSeq"/>
        </authorList>
    </citation>
    <scope>IDENTIFICATION</scope>
    <source>
        <tissue evidence="9">Thorax and Abdomen</tissue>
        <tissue evidence="8">Whole body</tissue>
    </source>
</reference>
<dbReference type="GO" id="GO:0046982">
    <property type="term" value="F:protein heterodimerization activity"/>
    <property type="evidence" value="ECO:0007669"/>
    <property type="project" value="InterPro"/>
</dbReference>
<dbReference type="GO" id="GO:0005634">
    <property type="term" value="C:nucleus"/>
    <property type="evidence" value="ECO:0007669"/>
    <property type="project" value="UniProtKB-SubCell"/>
</dbReference>
<dbReference type="CDD" id="cd07978">
    <property type="entry name" value="HFD_TAF13"/>
    <property type="match status" value="1"/>
</dbReference>
<protein>
    <submittedName>
        <fullName evidence="8 9">Transcription initiation protein SPT3 homolog</fullName>
    </submittedName>
</protein>
<evidence type="ECO:0000256" key="3">
    <source>
        <dbReference type="ARBA" id="ARBA00023159"/>
    </source>
</evidence>
<dbReference type="GO" id="GO:0000124">
    <property type="term" value="C:SAGA complex"/>
    <property type="evidence" value="ECO:0007669"/>
    <property type="project" value="UniProtKB-ARBA"/>
</dbReference>
<dbReference type="GO" id="GO:0006366">
    <property type="term" value="P:transcription by RNA polymerase II"/>
    <property type="evidence" value="ECO:0007669"/>
    <property type="project" value="InterPro"/>
</dbReference>
<evidence type="ECO:0000313" key="7">
    <source>
        <dbReference type="Proteomes" id="UP000829291"/>
    </source>
</evidence>
<dbReference type="Pfam" id="PF02269">
    <property type="entry name" value="TFIID-18kDa"/>
    <property type="match status" value="1"/>
</dbReference>
<dbReference type="InterPro" id="IPR003195">
    <property type="entry name" value="TFIID_TAF13"/>
</dbReference>
<keyword evidence="2" id="KW-0805">Transcription regulation</keyword>
<dbReference type="AlphaFoldDB" id="A0A6J0BZK4"/>
<gene>
    <name evidence="8 9" type="primary">LOC107224751</name>
</gene>
<evidence type="ECO:0000256" key="5">
    <source>
        <dbReference type="ARBA" id="ARBA00023242"/>
    </source>
</evidence>
<dbReference type="SUPFAM" id="SSF47113">
    <property type="entry name" value="Histone-fold"/>
    <property type="match status" value="1"/>
</dbReference>
<dbReference type="GO" id="GO:0006357">
    <property type="term" value="P:regulation of transcription by RNA polymerase II"/>
    <property type="evidence" value="ECO:0007669"/>
    <property type="project" value="UniProtKB-ARBA"/>
</dbReference>
<evidence type="ECO:0000256" key="4">
    <source>
        <dbReference type="ARBA" id="ARBA00023163"/>
    </source>
</evidence>
<dbReference type="OrthoDB" id="440760at2759"/>
<name>A0A6J0BZK4_NEOLC</name>
<dbReference type="InParanoid" id="A0A6J0BZK4"/>
<evidence type="ECO:0000256" key="2">
    <source>
        <dbReference type="ARBA" id="ARBA00023015"/>
    </source>
</evidence>